<evidence type="ECO:0000256" key="2">
    <source>
        <dbReference type="ARBA" id="ARBA00022692"/>
    </source>
</evidence>
<dbReference type="EMBL" id="OMOH01000005">
    <property type="protein sequence ID" value="SPF68582.1"/>
    <property type="molecule type" value="Genomic_DNA"/>
</dbReference>
<keyword evidence="9" id="KW-1185">Reference proteome</keyword>
<feature type="transmembrane region" description="Helical" evidence="7">
    <location>
        <begin position="178"/>
        <end position="199"/>
    </location>
</feature>
<feature type="binding site" evidence="5">
    <location>
        <position position="83"/>
    </location>
    <ligand>
        <name>Zn(2+)</name>
        <dbReference type="ChEBI" id="CHEBI:29105"/>
    </ligand>
</feature>
<dbReference type="GO" id="GO:0016020">
    <property type="term" value="C:membrane"/>
    <property type="evidence" value="ECO:0007669"/>
    <property type="project" value="UniProtKB-SubCell"/>
</dbReference>
<keyword evidence="4 7" id="KW-0472">Membrane</keyword>
<evidence type="ECO:0000256" key="5">
    <source>
        <dbReference type="PIRSR" id="PIRSR604254-1"/>
    </source>
</evidence>
<dbReference type="AlphaFoldDB" id="A0A375I5B7"/>
<sequence>MTSHGEQRVPLRGPGHDDAGHGVPVSRETKPRLRGWLHAVTAPLLLLAGLTLIVLTHSMAGRVGEAIYLLTGLMLFGNSAVYHRGRWPARVDAVLRRFDHSNIAIFIAGTYTPLAVMLLQGGSRVTLLSIIWGCAVLEVACRNMWMGAPRMLYTVLYVVMGWTALFWLAQFWRTGGPAIVWLLLAGGLCYTAGAVCYALKRPNPWPEWFGFHEFFHAGTVLGAMCHLVAIWMAANV</sequence>
<reference evidence="9" key="1">
    <citation type="submission" date="2018-02" db="EMBL/GenBank/DDBJ databases">
        <authorList>
            <person name="Hornung B."/>
        </authorList>
    </citation>
    <scope>NUCLEOTIDE SEQUENCE [LARGE SCALE GENOMIC DNA]</scope>
</reference>
<keyword evidence="3 7" id="KW-1133">Transmembrane helix</keyword>
<feature type="transmembrane region" description="Helical" evidence="7">
    <location>
        <begin position="152"/>
        <end position="172"/>
    </location>
</feature>
<keyword evidence="5" id="KW-0479">Metal-binding</keyword>
<keyword evidence="5" id="KW-0862">Zinc</keyword>
<feature type="transmembrane region" description="Helical" evidence="7">
    <location>
        <begin position="211"/>
        <end position="234"/>
    </location>
</feature>
<feature type="compositionally biased region" description="Basic and acidic residues" evidence="6">
    <location>
        <begin position="1"/>
        <end position="20"/>
    </location>
</feature>
<feature type="transmembrane region" description="Helical" evidence="7">
    <location>
        <begin position="125"/>
        <end position="145"/>
    </location>
</feature>
<evidence type="ECO:0000256" key="3">
    <source>
        <dbReference type="ARBA" id="ARBA00022989"/>
    </source>
</evidence>
<evidence type="ECO:0000256" key="4">
    <source>
        <dbReference type="ARBA" id="ARBA00023136"/>
    </source>
</evidence>
<feature type="binding site" evidence="5">
    <location>
        <position position="216"/>
    </location>
    <ligand>
        <name>Zn(2+)</name>
        <dbReference type="ChEBI" id="CHEBI:29105"/>
    </ligand>
</feature>
<gene>
    <name evidence="8" type="ORF">PROPJV5_1564</name>
</gene>
<evidence type="ECO:0000256" key="7">
    <source>
        <dbReference type="SAM" id="Phobius"/>
    </source>
</evidence>
<feature type="region of interest" description="Disordered" evidence="6">
    <location>
        <begin position="1"/>
        <end position="27"/>
    </location>
</feature>
<feature type="binding site" evidence="5">
    <location>
        <position position="212"/>
    </location>
    <ligand>
        <name>Zn(2+)</name>
        <dbReference type="ChEBI" id="CHEBI:29105"/>
    </ligand>
</feature>
<evidence type="ECO:0000313" key="9">
    <source>
        <dbReference type="Proteomes" id="UP000265962"/>
    </source>
</evidence>
<feature type="transmembrane region" description="Helical" evidence="7">
    <location>
        <begin position="103"/>
        <end position="119"/>
    </location>
</feature>
<dbReference type="Pfam" id="PF03006">
    <property type="entry name" value="HlyIII"/>
    <property type="match status" value="1"/>
</dbReference>
<dbReference type="OrthoDB" id="9813689at2"/>
<dbReference type="PANTHER" id="PTHR20855">
    <property type="entry name" value="ADIPOR/PROGESTIN RECEPTOR-RELATED"/>
    <property type="match status" value="1"/>
</dbReference>
<evidence type="ECO:0000256" key="6">
    <source>
        <dbReference type="SAM" id="MobiDB-lite"/>
    </source>
</evidence>
<dbReference type="PANTHER" id="PTHR20855:SF3">
    <property type="entry name" value="LD03007P"/>
    <property type="match status" value="1"/>
</dbReference>
<protein>
    <submittedName>
        <fullName evidence="8">Haemolysin-III related</fullName>
    </submittedName>
</protein>
<organism evidence="8 9">
    <name type="scientific">Propionibacterium ruminifibrarum</name>
    <dbReference type="NCBI Taxonomy" id="1962131"/>
    <lineage>
        <taxon>Bacteria</taxon>
        <taxon>Bacillati</taxon>
        <taxon>Actinomycetota</taxon>
        <taxon>Actinomycetes</taxon>
        <taxon>Propionibacteriales</taxon>
        <taxon>Propionibacteriaceae</taxon>
        <taxon>Propionibacterium</taxon>
    </lineage>
</organism>
<proteinExistence type="predicted"/>
<evidence type="ECO:0000256" key="1">
    <source>
        <dbReference type="ARBA" id="ARBA00004141"/>
    </source>
</evidence>
<evidence type="ECO:0000313" key="8">
    <source>
        <dbReference type="EMBL" id="SPF68582.1"/>
    </source>
</evidence>
<feature type="transmembrane region" description="Helical" evidence="7">
    <location>
        <begin position="36"/>
        <end position="60"/>
    </location>
</feature>
<dbReference type="InterPro" id="IPR004254">
    <property type="entry name" value="AdipoR/HlyIII-related"/>
</dbReference>
<comment type="subcellular location">
    <subcellularLocation>
        <location evidence="1">Membrane</location>
        <topology evidence="1">Multi-pass membrane protein</topology>
    </subcellularLocation>
</comment>
<feature type="transmembrane region" description="Helical" evidence="7">
    <location>
        <begin position="66"/>
        <end position="82"/>
    </location>
</feature>
<accession>A0A375I5B7</accession>
<keyword evidence="2 7" id="KW-0812">Transmembrane</keyword>
<dbReference type="Proteomes" id="UP000265962">
    <property type="component" value="Unassembled WGS sequence"/>
</dbReference>
<name>A0A375I5B7_9ACTN</name>
<dbReference type="GO" id="GO:0046872">
    <property type="term" value="F:metal ion binding"/>
    <property type="evidence" value="ECO:0007669"/>
    <property type="project" value="UniProtKB-KW"/>
</dbReference>